<keyword evidence="1" id="KW-0540">Nuclease</keyword>
<keyword evidence="11" id="KW-1185">Reference proteome</keyword>
<dbReference type="Pfam" id="PF01867">
    <property type="entry name" value="Cas_Cas1"/>
    <property type="match status" value="1"/>
</dbReference>
<dbReference type="GO" id="GO:0043571">
    <property type="term" value="P:maintenance of CRISPR repeat elements"/>
    <property type="evidence" value="ECO:0007669"/>
    <property type="project" value="InterPro"/>
</dbReference>
<reference evidence="10 11" key="1">
    <citation type="submission" date="2018-06" db="EMBL/GenBank/DDBJ databases">
        <title>Genomic Encyclopedia of Archaeal and Bacterial Type Strains, Phase II (KMG-II): from individual species to whole genera.</title>
        <authorList>
            <person name="Goeker M."/>
        </authorList>
    </citation>
    <scope>NUCLEOTIDE SEQUENCE [LARGE SCALE GENOMIC DNA]</scope>
    <source>
        <strain evidence="10 11">JCM 11668</strain>
    </source>
</reference>
<evidence type="ECO:0000313" key="11">
    <source>
        <dbReference type="Proteomes" id="UP000248148"/>
    </source>
</evidence>
<keyword evidence="3" id="KW-0255">Endonuclease</keyword>
<evidence type="ECO:0000256" key="8">
    <source>
        <dbReference type="ARBA" id="ARBA00023211"/>
    </source>
</evidence>
<dbReference type="GO" id="GO:0046872">
    <property type="term" value="F:metal ion binding"/>
    <property type="evidence" value="ECO:0007669"/>
    <property type="project" value="UniProtKB-KW"/>
</dbReference>
<evidence type="ECO:0000256" key="3">
    <source>
        <dbReference type="ARBA" id="ARBA00022759"/>
    </source>
</evidence>
<keyword evidence="8" id="KW-0464">Manganese</keyword>
<dbReference type="GO" id="GO:0051607">
    <property type="term" value="P:defense response to virus"/>
    <property type="evidence" value="ECO:0007669"/>
    <property type="project" value="UniProtKB-KW"/>
</dbReference>
<comment type="caution">
    <text evidence="10">The sequence shown here is derived from an EMBL/GenBank/DDBJ whole genome shotgun (WGS) entry which is preliminary data.</text>
</comment>
<dbReference type="InterPro" id="IPR002729">
    <property type="entry name" value="CRISPR-assoc_Cas1"/>
</dbReference>
<evidence type="ECO:0000256" key="7">
    <source>
        <dbReference type="ARBA" id="ARBA00023125"/>
    </source>
</evidence>
<evidence type="ECO:0000256" key="6">
    <source>
        <dbReference type="ARBA" id="ARBA00023118"/>
    </source>
</evidence>
<dbReference type="GO" id="GO:0003677">
    <property type="term" value="F:DNA binding"/>
    <property type="evidence" value="ECO:0007669"/>
    <property type="project" value="UniProtKB-KW"/>
</dbReference>
<keyword evidence="2" id="KW-0479">Metal-binding</keyword>
<comment type="subunit">
    <text evidence="9">Homodimer, forms a heterotetramer with a Cas2 homodimer.</text>
</comment>
<evidence type="ECO:0000256" key="9">
    <source>
        <dbReference type="ARBA" id="ARBA00038592"/>
    </source>
</evidence>
<proteinExistence type="predicted"/>
<evidence type="ECO:0000256" key="4">
    <source>
        <dbReference type="ARBA" id="ARBA00022801"/>
    </source>
</evidence>
<dbReference type="PANTHER" id="PTHR34353">
    <property type="entry name" value="CRISPR-ASSOCIATED ENDONUCLEASE CAS1 1"/>
    <property type="match status" value="1"/>
</dbReference>
<evidence type="ECO:0000256" key="5">
    <source>
        <dbReference type="ARBA" id="ARBA00022842"/>
    </source>
</evidence>
<dbReference type="GO" id="GO:0016787">
    <property type="term" value="F:hydrolase activity"/>
    <property type="evidence" value="ECO:0007669"/>
    <property type="project" value="UniProtKB-KW"/>
</dbReference>
<keyword evidence="7" id="KW-0238">DNA-binding</keyword>
<dbReference type="Proteomes" id="UP000248148">
    <property type="component" value="Unassembled WGS sequence"/>
</dbReference>
<protein>
    <submittedName>
        <fullName evidence="10">CRISPR associated protein Cas1 family</fullName>
    </submittedName>
</protein>
<dbReference type="PANTHER" id="PTHR34353:SF2">
    <property type="entry name" value="CRISPR-ASSOCIATED ENDONUCLEASE CAS1 1"/>
    <property type="match status" value="1"/>
</dbReference>
<evidence type="ECO:0000256" key="2">
    <source>
        <dbReference type="ARBA" id="ARBA00022723"/>
    </source>
</evidence>
<dbReference type="EMBL" id="QJTI01000022">
    <property type="protein sequence ID" value="PYF01380.1"/>
    <property type="molecule type" value="Genomic_DNA"/>
</dbReference>
<keyword evidence="4" id="KW-0378">Hydrolase</keyword>
<organism evidence="10 11">
    <name type="scientific">Rhodopseudomonas faecalis</name>
    <dbReference type="NCBI Taxonomy" id="99655"/>
    <lineage>
        <taxon>Bacteria</taxon>
        <taxon>Pseudomonadati</taxon>
        <taxon>Pseudomonadota</taxon>
        <taxon>Alphaproteobacteria</taxon>
        <taxon>Hyphomicrobiales</taxon>
        <taxon>Nitrobacteraceae</taxon>
        <taxon>Rhodopseudomonas</taxon>
    </lineage>
</organism>
<evidence type="ECO:0000313" key="10">
    <source>
        <dbReference type="EMBL" id="PYF01380.1"/>
    </source>
</evidence>
<dbReference type="InterPro" id="IPR042206">
    <property type="entry name" value="CRISPR-assoc_Cas1_C"/>
</dbReference>
<dbReference type="InterPro" id="IPR050646">
    <property type="entry name" value="Cas1"/>
</dbReference>
<name>A0A318TC53_9BRAD</name>
<dbReference type="AlphaFoldDB" id="A0A318TC53"/>
<keyword evidence="6" id="KW-0051">Antiviral defense</keyword>
<keyword evidence="5" id="KW-0460">Magnesium</keyword>
<dbReference type="GO" id="GO:0004519">
    <property type="term" value="F:endonuclease activity"/>
    <property type="evidence" value="ECO:0007669"/>
    <property type="project" value="UniProtKB-KW"/>
</dbReference>
<accession>A0A318TC53</accession>
<sequence>MEELRPVLADRLALSLINRRQLRPRDFETQDGGATLLTDDGRRTVLTAWQDRKKEDRQHLFLGESAPLGLVPYLQAQLLSRHLRGDLDAYPPYIWK</sequence>
<evidence type="ECO:0000256" key="1">
    <source>
        <dbReference type="ARBA" id="ARBA00022722"/>
    </source>
</evidence>
<dbReference type="Gene3D" id="1.20.120.920">
    <property type="entry name" value="CRISPR-associated endonuclease Cas1, C-terminal domain"/>
    <property type="match status" value="1"/>
</dbReference>
<gene>
    <name evidence="10" type="ORF">BJ122_12224</name>
</gene>